<reference evidence="3" key="1">
    <citation type="submission" date="2017-02" db="UniProtKB">
        <authorList>
            <consortium name="WormBaseParasite"/>
        </authorList>
    </citation>
    <scope>IDENTIFICATION</scope>
</reference>
<evidence type="ECO:0000313" key="3">
    <source>
        <dbReference type="WBParaSite" id="HPLM_0000915601-mRNA-1"/>
    </source>
</evidence>
<dbReference type="WBParaSite" id="HPLM_0000915601-mRNA-1">
    <property type="protein sequence ID" value="HPLM_0000915601-mRNA-1"/>
    <property type="gene ID" value="HPLM_0000915601"/>
</dbReference>
<evidence type="ECO:0000313" key="1">
    <source>
        <dbReference type="EMBL" id="VDO36723.1"/>
    </source>
</evidence>
<organism evidence="3">
    <name type="scientific">Haemonchus placei</name>
    <name type="common">Barber's pole worm</name>
    <dbReference type="NCBI Taxonomy" id="6290"/>
    <lineage>
        <taxon>Eukaryota</taxon>
        <taxon>Metazoa</taxon>
        <taxon>Ecdysozoa</taxon>
        <taxon>Nematoda</taxon>
        <taxon>Chromadorea</taxon>
        <taxon>Rhabditida</taxon>
        <taxon>Rhabditina</taxon>
        <taxon>Rhabditomorpha</taxon>
        <taxon>Strongyloidea</taxon>
        <taxon>Trichostrongylidae</taxon>
        <taxon>Haemonchus</taxon>
    </lineage>
</organism>
<name>A0A0N4WES2_HAEPC</name>
<sequence length="156" mass="17205">MRVNCPLVVGVDVMLEAMAAFDTIYVTHSMSESTTPPLPEQNCSQNELQEAISMNPDDVQDKMAEPGPASDQIFSKLARRYFRAVTWLGASTRYTTIGSNPYMAGAEAAHREPHAAVSQAVKAALLGNAQALLKIAQYKQPKKLFLICSTNIRRYR</sequence>
<proteinExistence type="predicted"/>
<protein>
    <submittedName>
        <fullName evidence="1 3">Uncharacterized protein</fullName>
    </submittedName>
</protein>
<dbReference type="AlphaFoldDB" id="A0A0N4WES2"/>
<accession>A0A0N4WES2</accession>
<evidence type="ECO:0000313" key="2">
    <source>
        <dbReference type="Proteomes" id="UP000268014"/>
    </source>
</evidence>
<keyword evidence="2" id="KW-1185">Reference proteome</keyword>
<reference evidence="1 2" key="2">
    <citation type="submission" date="2018-11" db="EMBL/GenBank/DDBJ databases">
        <authorList>
            <consortium name="Pathogen Informatics"/>
        </authorList>
    </citation>
    <scope>NUCLEOTIDE SEQUENCE [LARGE SCALE GENOMIC DNA]</scope>
    <source>
        <strain evidence="1 2">MHpl1</strain>
    </source>
</reference>
<dbReference type="EMBL" id="UZAF01017001">
    <property type="protein sequence ID" value="VDO36723.1"/>
    <property type="molecule type" value="Genomic_DNA"/>
</dbReference>
<dbReference type="Proteomes" id="UP000268014">
    <property type="component" value="Unassembled WGS sequence"/>
</dbReference>
<gene>
    <name evidence="1" type="ORF">HPLM_LOCUS9148</name>
</gene>